<dbReference type="SUPFAM" id="SSF89360">
    <property type="entry name" value="HesB-like domain"/>
    <property type="match status" value="1"/>
</dbReference>
<dbReference type="Proteomes" id="UP000199068">
    <property type="component" value="Unassembled WGS sequence"/>
</dbReference>
<accession>A0A1G9PFH6</accession>
<dbReference type="EMBL" id="FNGW01000004">
    <property type="protein sequence ID" value="SDL97509.1"/>
    <property type="molecule type" value="Genomic_DNA"/>
</dbReference>
<reference evidence="1 2" key="1">
    <citation type="submission" date="2016-10" db="EMBL/GenBank/DDBJ databases">
        <authorList>
            <person name="de Groot N.N."/>
        </authorList>
    </citation>
    <scope>NUCLEOTIDE SEQUENCE [LARGE SCALE GENOMIC DNA]</scope>
    <source>
        <strain evidence="1 2">DSM 797</strain>
    </source>
</reference>
<dbReference type="AlphaFoldDB" id="A0A1G9PFH6"/>
<evidence type="ECO:0000313" key="1">
    <source>
        <dbReference type="EMBL" id="SDL97509.1"/>
    </source>
</evidence>
<gene>
    <name evidence="1" type="ORF">SAMN04515677_104339</name>
</gene>
<organism evidence="1 2">
    <name type="scientific">Romboutsia lituseburensis DSM 797</name>
    <dbReference type="NCBI Taxonomy" id="1121325"/>
    <lineage>
        <taxon>Bacteria</taxon>
        <taxon>Bacillati</taxon>
        <taxon>Bacillota</taxon>
        <taxon>Clostridia</taxon>
        <taxon>Peptostreptococcales</taxon>
        <taxon>Peptostreptococcaceae</taxon>
        <taxon>Romboutsia</taxon>
    </lineage>
</organism>
<protein>
    <submittedName>
        <fullName evidence="1">Fe-S cluster assembly iron-binding protein IscA</fullName>
    </submittedName>
</protein>
<dbReference type="Gene3D" id="2.60.300.12">
    <property type="entry name" value="HesB-like domain"/>
    <property type="match status" value="1"/>
</dbReference>
<dbReference type="InterPro" id="IPR035903">
    <property type="entry name" value="HesB-like_dom_sf"/>
</dbReference>
<evidence type="ECO:0000313" key="2">
    <source>
        <dbReference type="Proteomes" id="UP000199068"/>
    </source>
</evidence>
<dbReference type="RefSeq" id="WP_092725743.1">
    <property type="nucleotide sequence ID" value="NZ_FNGW01000004.1"/>
</dbReference>
<sequence>MEILITQPAKAELDKLLKNSEHKYIRIVTKRESIFEKGRLDFTFDKKEDDDLLFKAEGYEIVINVKLAAQLQNLTISYGGLLSRDKFTVETDFGLFKY</sequence>
<proteinExistence type="predicted"/>
<name>A0A1G9PFH6_9FIRM</name>
<keyword evidence="2" id="KW-1185">Reference proteome</keyword>